<dbReference type="Pfam" id="PF00583">
    <property type="entry name" value="Acetyltransf_1"/>
    <property type="match status" value="1"/>
</dbReference>
<accession>A0A3A5M8N6</accession>
<dbReference type="InterPro" id="IPR016181">
    <property type="entry name" value="Acyl_CoA_acyltransferase"/>
</dbReference>
<dbReference type="PANTHER" id="PTHR42919">
    <property type="entry name" value="N-ALPHA-ACETYLTRANSFERASE"/>
    <property type="match status" value="1"/>
</dbReference>
<proteinExistence type="predicted"/>
<evidence type="ECO:0000256" key="2">
    <source>
        <dbReference type="ARBA" id="ARBA00023315"/>
    </source>
</evidence>
<organism evidence="4 5">
    <name type="scientific">Cryobacterium melibiosiphilum</name>
    <dbReference type="NCBI Taxonomy" id="995039"/>
    <lineage>
        <taxon>Bacteria</taxon>
        <taxon>Bacillati</taxon>
        <taxon>Actinomycetota</taxon>
        <taxon>Actinomycetes</taxon>
        <taxon>Micrococcales</taxon>
        <taxon>Microbacteriaceae</taxon>
        <taxon>Cryobacterium</taxon>
    </lineage>
</organism>
<dbReference type="SUPFAM" id="SSF55729">
    <property type="entry name" value="Acyl-CoA N-acyltransferases (Nat)"/>
    <property type="match status" value="1"/>
</dbReference>
<dbReference type="InterPro" id="IPR000182">
    <property type="entry name" value="GNAT_dom"/>
</dbReference>
<keyword evidence="2" id="KW-0012">Acyltransferase</keyword>
<keyword evidence="1 4" id="KW-0808">Transferase</keyword>
<evidence type="ECO:0000313" key="5">
    <source>
        <dbReference type="Proteomes" id="UP000272015"/>
    </source>
</evidence>
<comment type="caution">
    <text evidence="4">The sequence shown here is derived from an EMBL/GenBank/DDBJ whole genome shotgun (WGS) entry which is preliminary data.</text>
</comment>
<keyword evidence="5" id="KW-1185">Reference proteome</keyword>
<dbReference type="GO" id="GO:0016747">
    <property type="term" value="F:acyltransferase activity, transferring groups other than amino-acyl groups"/>
    <property type="evidence" value="ECO:0007669"/>
    <property type="project" value="InterPro"/>
</dbReference>
<gene>
    <name evidence="4" type="ORF">D6T64_18430</name>
</gene>
<dbReference type="PROSITE" id="PS51186">
    <property type="entry name" value="GNAT"/>
    <property type="match status" value="1"/>
</dbReference>
<dbReference type="Proteomes" id="UP000272015">
    <property type="component" value="Unassembled WGS sequence"/>
</dbReference>
<dbReference type="Gene3D" id="3.40.630.30">
    <property type="match status" value="1"/>
</dbReference>
<sequence length="155" mass="16788">MLPPSPLPPCHTRRLGAGDLSLARVTLNVMAKVFETDAVDDRDAHLVDLLRSPYFWAFTATIEGRVVGGLTAYLLPMARTAARELFIYDLAVDAAFQRRGVATGLMGAIRQAAEVEGIHDIFLVAENEDAHALAFYRAIGMTETATTTFAYGSTA</sequence>
<dbReference type="AlphaFoldDB" id="A0A3A5M8N6"/>
<feature type="domain" description="N-acetyltransferase" evidence="3">
    <location>
        <begin position="20"/>
        <end position="155"/>
    </location>
</feature>
<reference evidence="4 5" key="1">
    <citation type="submission" date="2018-09" db="EMBL/GenBank/DDBJ databases">
        <title>Novel species of Cryobacterium.</title>
        <authorList>
            <person name="Liu Q."/>
            <person name="Xin Y.-H."/>
        </authorList>
    </citation>
    <scope>NUCLEOTIDE SEQUENCE [LARGE SCALE GENOMIC DNA]</scope>
    <source>
        <strain evidence="4 5">Hh39</strain>
    </source>
</reference>
<evidence type="ECO:0000313" key="4">
    <source>
        <dbReference type="EMBL" id="RJT85604.1"/>
    </source>
</evidence>
<dbReference type="InterPro" id="IPR051556">
    <property type="entry name" value="N-term/lysine_N-AcTrnsfr"/>
</dbReference>
<evidence type="ECO:0000256" key="1">
    <source>
        <dbReference type="ARBA" id="ARBA00022679"/>
    </source>
</evidence>
<dbReference type="EMBL" id="QZVS01000095">
    <property type="protein sequence ID" value="RJT85604.1"/>
    <property type="molecule type" value="Genomic_DNA"/>
</dbReference>
<evidence type="ECO:0000259" key="3">
    <source>
        <dbReference type="PROSITE" id="PS51186"/>
    </source>
</evidence>
<protein>
    <submittedName>
        <fullName evidence="4">GNAT family N-acetyltransferase</fullName>
    </submittedName>
</protein>
<dbReference type="CDD" id="cd04301">
    <property type="entry name" value="NAT_SF"/>
    <property type="match status" value="1"/>
</dbReference>
<name>A0A3A5M8N6_9MICO</name>
<dbReference type="PANTHER" id="PTHR42919:SF8">
    <property type="entry name" value="N-ALPHA-ACETYLTRANSFERASE 50"/>
    <property type="match status" value="1"/>
</dbReference>